<proteinExistence type="predicted"/>
<gene>
    <name evidence="1" type="ORF">CDL15_Pgr000642</name>
</gene>
<evidence type="ECO:0000313" key="2">
    <source>
        <dbReference type="Proteomes" id="UP000197138"/>
    </source>
</evidence>
<organism evidence="1 2">
    <name type="scientific">Punica granatum</name>
    <name type="common">Pomegranate</name>
    <dbReference type="NCBI Taxonomy" id="22663"/>
    <lineage>
        <taxon>Eukaryota</taxon>
        <taxon>Viridiplantae</taxon>
        <taxon>Streptophyta</taxon>
        <taxon>Embryophyta</taxon>
        <taxon>Tracheophyta</taxon>
        <taxon>Spermatophyta</taxon>
        <taxon>Magnoliopsida</taxon>
        <taxon>eudicotyledons</taxon>
        <taxon>Gunneridae</taxon>
        <taxon>Pentapetalae</taxon>
        <taxon>rosids</taxon>
        <taxon>malvids</taxon>
        <taxon>Myrtales</taxon>
        <taxon>Lythraceae</taxon>
        <taxon>Punica</taxon>
    </lineage>
</organism>
<dbReference type="AlphaFoldDB" id="A0A218W4F7"/>
<evidence type="ECO:0000313" key="1">
    <source>
        <dbReference type="EMBL" id="OWM67190.1"/>
    </source>
</evidence>
<dbReference type="Proteomes" id="UP000197138">
    <property type="component" value="Unassembled WGS sequence"/>
</dbReference>
<dbReference type="EMBL" id="MTKT01005400">
    <property type="protein sequence ID" value="OWM67190.1"/>
    <property type="molecule type" value="Genomic_DNA"/>
</dbReference>
<reference evidence="2" key="1">
    <citation type="journal article" date="2017" name="Plant J.">
        <title>The pomegranate (Punica granatum L.) genome and the genomics of punicalagin biosynthesis.</title>
        <authorList>
            <person name="Qin G."/>
            <person name="Xu C."/>
            <person name="Ming R."/>
            <person name="Tang H."/>
            <person name="Guyot R."/>
            <person name="Kramer E.M."/>
            <person name="Hu Y."/>
            <person name="Yi X."/>
            <person name="Qi Y."/>
            <person name="Xu X."/>
            <person name="Gao Z."/>
            <person name="Pan H."/>
            <person name="Jian J."/>
            <person name="Tian Y."/>
            <person name="Yue Z."/>
            <person name="Xu Y."/>
        </authorList>
    </citation>
    <scope>NUCLEOTIDE SEQUENCE [LARGE SCALE GENOMIC DNA]</scope>
    <source>
        <strain evidence="2">cv. Dabenzi</strain>
    </source>
</reference>
<sequence>MSKFPASDLFRNLSGLNSSGLSQWVGSRPRAHTLTNTRAPAGISQPSILQSSVDSLTTRGALGWSLRVSFTMAWRYGRFGMSASDNNLFLPKTESISS</sequence>
<accession>A0A218W4F7</accession>
<comment type="caution">
    <text evidence="1">The sequence shown here is derived from an EMBL/GenBank/DDBJ whole genome shotgun (WGS) entry which is preliminary data.</text>
</comment>
<protein>
    <submittedName>
        <fullName evidence="1">Uncharacterized protein</fullName>
    </submittedName>
</protein>
<name>A0A218W4F7_PUNGR</name>